<dbReference type="EMBL" id="JAZDWU010000003">
    <property type="protein sequence ID" value="KAL0006890.1"/>
    <property type="molecule type" value="Genomic_DNA"/>
</dbReference>
<comment type="caution">
    <text evidence="1">The sequence shown here is derived from an EMBL/GenBank/DDBJ whole genome shotgun (WGS) entry which is preliminary data.</text>
</comment>
<evidence type="ECO:0000313" key="2">
    <source>
        <dbReference type="Proteomes" id="UP001459277"/>
    </source>
</evidence>
<gene>
    <name evidence="1" type="ORF">SO802_008392</name>
</gene>
<dbReference type="AlphaFoldDB" id="A0AAW2DCC0"/>
<sequence length="147" mass="16211">MRADKFISSQTPITKSYKDRKEAEAAYMEYLHRNGMDVQGGVFASWATPNMSTESPSSMSLSEGTNYGSGDIRNTLLSHSGALMLKLYPSPSFKATGACKLCQGTQVQLYNLHTAYSEKKLETSVMGPKLNHVVDGGSSLLWHRLRQ</sequence>
<protein>
    <submittedName>
        <fullName evidence="1">Uncharacterized protein</fullName>
    </submittedName>
</protein>
<proteinExistence type="predicted"/>
<reference evidence="1 2" key="1">
    <citation type="submission" date="2024-01" db="EMBL/GenBank/DDBJ databases">
        <title>A telomere-to-telomere, gap-free genome of sweet tea (Lithocarpus litseifolius).</title>
        <authorList>
            <person name="Zhou J."/>
        </authorList>
    </citation>
    <scope>NUCLEOTIDE SEQUENCE [LARGE SCALE GENOMIC DNA]</scope>
    <source>
        <strain evidence="1">Zhou-2022a</strain>
        <tissue evidence="1">Leaf</tissue>
    </source>
</reference>
<organism evidence="1 2">
    <name type="scientific">Lithocarpus litseifolius</name>
    <dbReference type="NCBI Taxonomy" id="425828"/>
    <lineage>
        <taxon>Eukaryota</taxon>
        <taxon>Viridiplantae</taxon>
        <taxon>Streptophyta</taxon>
        <taxon>Embryophyta</taxon>
        <taxon>Tracheophyta</taxon>
        <taxon>Spermatophyta</taxon>
        <taxon>Magnoliopsida</taxon>
        <taxon>eudicotyledons</taxon>
        <taxon>Gunneridae</taxon>
        <taxon>Pentapetalae</taxon>
        <taxon>rosids</taxon>
        <taxon>fabids</taxon>
        <taxon>Fagales</taxon>
        <taxon>Fagaceae</taxon>
        <taxon>Lithocarpus</taxon>
    </lineage>
</organism>
<evidence type="ECO:0000313" key="1">
    <source>
        <dbReference type="EMBL" id="KAL0006890.1"/>
    </source>
</evidence>
<accession>A0AAW2DCC0</accession>
<dbReference type="Proteomes" id="UP001459277">
    <property type="component" value="Unassembled WGS sequence"/>
</dbReference>
<keyword evidence="2" id="KW-1185">Reference proteome</keyword>
<name>A0AAW2DCC0_9ROSI</name>